<reference evidence="4" key="1">
    <citation type="journal article" date="2012" name="Nature">
        <title>A physical, genetic and functional sequence assembly of the barley genome.</title>
        <authorList>
            <consortium name="The International Barley Genome Sequencing Consortium"/>
            <person name="Mayer K.F."/>
            <person name="Waugh R."/>
            <person name="Brown J.W."/>
            <person name="Schulman A."/>
            <person name="Langridge P."/>
            <person name="Platzer M."/>
            <person name="Fincher G.B."/>
            <person name="Muehlbauer G.J."/>
            <person name="Sato K."/>
            <person name="Close T.J."/>
            <person name="Wise R.P."/>
            <person name="Stein N."/>
        </authorList>
    </citation>
    <scope>NUCLEOTIDE SEQUENCE [LARGE SCALE GENOMIC DNA]</scope>
    <source>
        <strain evidence="4">cv. Morex</strain>
    </source>
</reference>
<dbReference type="EnsemblPlants" id="HORVU.MOREX.r3.7HG0751700.1">
    <property type="protein sequence ID" value="HORVU.MOREX.r3.7HG0751700.1.CDS1"/>
    <property type="gene ID" value="HORVU.MOREX.r3.7HG0751700"/>
</dbReference>
<dbReference type="KEGG" id="hvg:123412586"/>
<dbReference type="RefSeq" id="XP_044961470.1">
    <property type="nucleotide sequence ID" value="XM_045105535.1"/>
</dbReference>
<dbReference type="PANTHER" id="PTHR47591">
    <property type="entry name" value="ZINC FINGER PROTEIN ZAT2-RELATED"/>
    <property type="match status" value="1"/>
</dbReference>
<proteinExistence type="predicted"/>
<dbReference type="Gramene" id="HORVU.MOREX.r3.7HG0751700.1">
    <property type="protein sequence ID" value="HORVU.MOREX.r3.7HG0751700.1.CDS1"/>
    <property type="gene ID" value="HORVU.MOREX.r3.7HG0751700"/>
</dbReference>
<dbReference type="EnsemblPlants" id="HORVU.MOREX.r3.7HG0751690.1">
    <property type="protein sequence ID" value="HORVU.MOREX.r3.7HG0751690.1.CDS1"/>
    <property type="gene ID" value="HORVU.MOREX.r3.7HG0751690"/>
</dbReference>
<protein>
    <recommendedName>
        <fullName evidence="2">C2H2-type domain-containing protein</fullName>
    </recommendedName>
</protein>
<evidence type="ECO:0000259" key="2">
    <source>
        <dbReference type="PROSITE" id="PS50157"/>
    </source>
</evidence>
<dbReference type="Gramene" id="HORVU.MOREX.r3.7HG0751690.1">
    <property type="protein sequence ID" value="HORVU.MOREX.r3.7HG0751690.1.CDS1"/>
    <property type="gene ID" value="HORVU.MOREX.r3.7HG0751690"/>
</dbReference>
<evidence type="ECO:0000256" key="1">
    <source>
        <dbReference type="PROSITE-ProRule" id="PRU00042"/>
    </source>
</evidence>
<dbReference type="Gene3D" id="3.30.160.60">
    <property type="entry name" value="Classic Zinc Finger"/>
    <property type="match status" value="1"/>
</dbReference>
<dbReference type="Proteomes" id="UP000011116">
    <property type="component" value="Chromosome 7H"/>
</dbReference>
<dbReference type="SMART" id="SM00355">
    <property type="entry name" value="ZnF_C2H2"/>
    <property type="match status" value="2"/>
</dbReference>
<dbReference type="Pfam" id="PF13912">
    <property type="entry name" value="zf-C2H2_6"/>
    <property type="match status" value="1"/>
</dbReference>
<accession>A0A8I6YVM0</accession>
<organism evidence="3 4">
    <name type="scientific">Hordeum vulgare subsp. vulgare</name>
    <name type="common">Domesticated barley</name>
    <dbReference type="NCBI Taxonomy" id="112509"/>
    <lineage>
        <taxon>Eukaryota</taxon>
        <taxon>Viridiplantae</taxon>
        <taxon>Streptophyta</taxon>
        <taxon>Embryophyta</taxon>
        <taxon>Tracheophyta</taxon>
        <taxon>Spermatophyta</taxon>
        <taxon>Magnoliopsida</taxon>
        <taxon>Liliopsida</taxon>
        <taxon>Poales</taxon>
        <taxon>Poaceae</taxon>
        <taxon>BOP clade</taxon>
        <taxon>Pooideae</taxon>
        <taxon>Triticodae</taxon>
        <taxon>Triticeae</taxon>
        <taxon>Hordeinae</taxon>
        <taxon>Hordeum</taxon>
    </lineage>
</organism>
<dbReference type="GO" id="GO:0008270">
    <property type="term" value="F:zinc ion binding"/>
    <property type="evidence" value="ECO:0007669"/>
    <property type="project" value="UniProtKB-KW"/>
</dbReference>
<reference evidence="3" key="2">
    <citation type="submission" date="2020-10" db="EMBL/GenBank/DDBJ databases">
        <authorList>
            <person name="Scholz U."/>
            <person name="Mascher M."/>
            <person name="Fiebig A."/>
        </authorList>
    </citation>
    <scope>NUCLEOTIDE SEQUENCE [LARGE SCALE GENOMIC DNA]</scope>
    <source>
        <strain evidence="3">cv. Morex</strain>
    </source>
</reference>
<reference evidence="3" key="3">
    <citation type="submission" date="2022-01" db="UniProtKB">
        <authorList>
            <consortium name="EnsemblPlants"/>
        </authorList>
    </citation>
    <scope>IDENTIFICATION</scope>
    <source>
        <strain evidence="3">subsp. vulgare</strain>
    </source>
</reference>
<evidence type="ECO:0000313" key="3">
    <source>
        <dbReference type="EnsemblPlants" id="HORVU.MOREX.r3.7HG0751710.1.CDS1"/>
    </source>
</evidence>
<dbReference type="EnsemblPlants" id="HORVU.MOREX.r3.7HG0751710.1">
    <property type="protein sequence ID" value="HORVU.MOREX.r3.7HG0751710.1.CDS1"/>
    <property type="gene ID" value="HORVU.MOREX.r3.7HG0751710"/>
</dbReference>
<feature type="domain" description="C2H2-type" evidence="2">
    <location>
        <begin position="70"/>
        <end position="97"/>
    </location>
</feature>
<dbReference type="InterPro" id="IPR013087">
    <property type="entry name" value="Znf_C2H2_type"/>
</dbReference>
<keyword evidence="1" id="KW-0863">Zinc-finger</keyword>
<evidence type="ECO:0000313" key="4">
    <source>
        <dbReference type="Proteomes" id="UP000011116"/>
    </source>
</evidence>
<dbReference type="EnsemblPlants" id="HORVU.MOREX.r3.7HG0751730.1">
    <property type="protein sequence ID" value="HORVU.MOREX.r3.7HG0751730.1.CDS1"/>
    <property type="gene ID" value="HORVU.MOREX.r3.7HG0751730"/>
</dbReference>
<dbReference type="PROSITE" id="PS00028">
    <property type="entry name" value="ZINC_FINGER_C2H2_1"/>
    <property type="match status" value="2"/>
</dbReference>
<dbReference type="Gramene" id="HORVU.MOREX.r3.7HG0751730.1">
    <property type="protein sequence ID" value="HORVU.MOREX.r3.7HG0751730.1.CDS1"/>
    <property type="gene ID" value="HORVU.MOREX.r3.7HG0751730"/>
</dbReference>
<dbReference type="EnsemblPlants" id="HORVU.MOREX.r3.7HG0751720.1">
    <property type="protein sequence ID" value="HORVU.MOREX.r3.7HG0751720.1.CDS1"/>
    <property type="gene ID" value="HORVU.MOREX.r3.7HG0751720"/>
</dbReference>
<keyword evidence="1" id="KW-0479">Metal-binding</keyword>
<dbReference type="Pfam" id="PF13894">
    <property type="entry name" value="zf-C2H2_4"/>
    <property type="match status" value="1"/>
</dbReference>
<dbReference type="Gramene" id="HORVU.MOREX.r2.7HG0623570.1">
    <property type="protein sequence ID" value="HORVU.MOREX.r2.7HG0623570.1.CDS.1"/>
    <property type="gene ID" value="HORVU.MOREX.r2.7HG0623570"/>
</dbReference>
<dbReference type="Gramene" id="HORVU.MOREX.r3.7HG0751720.1">
    <property type="protein sequence ID" value="HORVU.MOREX.r3.7HG0751720.1.CDS1"/>
    <property type="gene ID" value="HORVU.MOREX.r3.7HG0751720"/>
</dbReference>
<dbReference type="SUPFAM" id="SSF57667">
    <property type="entry name" value="beta-beta-alpha zinc fingers"/>
    <property type="match status" value="2"/>
</dbReference>
<sequence length="186" mass="20538">MMTGSSSQVFIMPGAGQVHYLLAGGAGGGEDPRYPCTFKSLHEQDAVVPAIARGSKRPAAVPGGAHVEPYGCPVCFRMFATVKAVHGHMRSHTDRSWRGMEPPRPEPLGELELELERRYMCDRCKMPFQTRQALGGHRASHSGKKGCSWLEREELAAAEQARKPIVFDVDLNLLPPEAEEQEEEQE</sequence>
<name>A0A8I6YVM0_HORVV</name>
<feature type="domain" description="C2H2-type" evidence="2">
    <location>
        <begin position="119"/>
        <end position="146"/>
    </location>
</feature>
<dbReference type="OrthoDB" id="6077919at2759"/>
<dbReference type="AlphaFoldDB" id="A0A8I6YVM0"/>
<dbReference type="PANTHER" id="PTHR47591:SF1">
    <property type="entry name" value="ZINC FINGER PROTEIN ZAT2-RELATED"/>
    <property type="match status" value="1"/>
</dbReference>
<dbReference type="Gramene" id="HORVU.MOREX.r3.7HG0751710.1">
    <property type="protein sequence ID" value="HORVU.MOREX.r3.7HG0751710.1.CDS1"/>
    <property type="gene ID" value="HORVU.MOREX.r3.7HG0751710"/>
</dbReference>
<dbReference type="GeneID" id="123412586"/>
<gene>
    <name evidence="3" type="primary">LOC123412586</name>
</gene>
<dbReference type="PROSITE" id="PS50157">
    <property type="entry name" value="ZINC_FINGER_C2H2_2"/>
    <property type="match status" value="2"/>
</dbReference>
<dbReference type="InterPro" id="IPR036236">
    <property type="entry name" value="Znf_C2H2_sf"/>
</dbReference>
<keyword evidence="4" id="KW-1185">Reference proteome</keyword>
<keyword evidence="1" id="KW-0862">Zinc</keyword>